<gene>
    <name evidence="2" type="ORF">SVUK_LOCUS15069</name>
</gene>
<dbReference type="EMBL" id="UYYB01107282">
    <property type="protein sequence ID" value="VDM80071.1"/>
    <property type="molecule type" value="Genomic_DNA"/>
</dbReference>
<evidence type="ECO:0000256" key="1">
    <source>
        <dbReference type="SAM" id="MobiDB-lite"/>
    </source>
</evidence>
<feature type="region of interest" description="Disordered" evidence="1">
    <location>
        <begin position="51"/>
        <end position="160"/>
    </location>
</feature>
<dbReference type="Proteomes" id="UP000270094">
    <property type="component" value="Unassembled WGS sequence"/>
</dbReference>
<name>A0A3P7J4D7_STRVU</name>
<protein>
    <submittedName>
        <fullName evidence="2">Uncharacterized protein</fullName>
    </submittedName>
</protein>
<feature type="compositionally biased region" description="Basic and acidic residues" evidence="1">
    <location>
        <begin position="107"/>
        <end position="151"/>
    </location>
</feature>
<evidence type="ECO:0000313" key="3">
    <source>
        <dbReference type="Proteomes" id="UP000270094"/>
    </source>
</evidence>
<dbReference type="AlphaFoldDB" id="A0A3P7J4D7"/>
<organism evidence="2 3">
    <name type="scientific">Strongylus vulgaris</name>
    <name type="common">Blood worm</name>
    <dbReference type="NCBI Taxonomy" id="40348"/>
    <lineage>
        <taxon>Eukaryota</taxon>
        <taxon>Metazoa</taxon>
        <taxon>Ecdysozoa</taxon>
        <taxon>Nematoda</taxon>
        <taxon>Chromadorea</taxon>
        <taxon>Rhabditida</taxon>
        <taxon>Rhabditina</taxon>
        <taxon>Rhabditomorpha</taxon>
        <taxon>Strongyloidea</taxon>
        <taxon>Strongylidae</taxon>
        <taxon>Strongylus</taxon>
    </lineage>
</organism>
<reference evidence="2 3" key="1">
    <citation type="submission" date="2018-11" db="EMBL/GenBank/DDBJ databases">
        <authorList>
            <consortium name="Pathogen Informatics"/>
        </authorList>
    </citation>
    <scope>NUCLEOTIDE SEQUENCE [LARGE SCALE GENOMIC DNA]</scope>
</reference>
<keyword evidence="3" id="KW-1185">Reference proteome</keyword>
<proteinExistence type="predicted"/>
<sequence>MMNRASVLINSSKRLLNCLEQRIIHSDPTPAGPIVYAENNAQEAIDEANEKYRQTGQNVGEKMQKGYEKLTEENKDRENVKGVSDYGNDDVSQTGKTQSGEFLTRSTDVEKGAHQQDKKNAQDSTAREIKDADELKREKGKVSKVDERTGDTSEAIKPIK</sequence>
<feature type="compositionally biased region" description="Polar residues" evidence="1">
    <location>
        <begin position="90"/>
        <end position="106"/>
    </location>
</feature>
<evidence type="ECO:0000313" key="2">
    <source>
        <dbReference type="EMBL" id="VDM80071.1"/>
    </source>
</evidence>
<accession>A0A3P7J4D7</accession>
<dbReference type="OrthoDB" id="5840047at2759"/>
<feature type="compositionally biased region" description="Basic and acidic residues" evidence="1">
    <location>
        <begin position="62"/>
        <end position="80"/>
    </location>
</feature>